<dbReference type="SUPFAM" id="SSF88946">
    <property type="entry name" value="Sigma2 domain of RNA polymerase sigma factors"/>
    <property type="match status" value="1"/>
</dbReference>
<evidence type="ECO:0000256" key="5">
    <source>
        <dbReference type="SAM" id="MobiDB-lite"/>
    </source>
</evidence>
<sequence length="180" mass="20293">MKIRWGKSSGFADDVAAMRRYARSLTRDRDDADDLVQDALVRAIERQATYQEGRNRRRWLLAIVHNVFISGTRREAAEARRNDRFAETQVAHSDASQEHHARLGEIARSFAALPEHHRAVLHLTAIEGLSYQECADVLGVPVGTIMSRIARARAALRQQDEQRAEPALRIVGGRDGSRTE</sequence>
<dbReference type="NCBIfam" id="NF009164">
    <property type="entry name" value="PRK12511.1"/>
    <property type="match status" value="1"/>
</dbReference>
<dbReference type="PANTHER" id="PTHR43133">
    <property type="entry name" value="RNA POLYMERASE ECF-TYPE SIGMA FACTO"/>
    <property type="match status" value="1"/>
</dbReference>
<dbReference type="GO" id="GO:0003677">
    <property type="term" value="F:DNA binding"/>
    <property type="evidence" value="ECO:0007669"/>
    <property type="project" value="InterPro"/>
</dbReference>
<dbReference type="PANTHER" id="PTHR43133:SF25">
    <property type="entry name" value="RNA POLYMERASE SIGMA FACTOR RFAY-RELATED"/>
    <property type="match status" value="1"/>
</dbReference>
<accession>A0A0N9U807</accession>
<feature type="domain" description="PhyR sigma2" evidence="7">
    <location>
        <begin position="13"/>
        <end position="65"/>
    </location>
</feature>
<organism evidence="8 9">
    <name type="scientific">Sphingopyxis macrogoltabida</name>
    <name type="common">Sphingomonas macrogoltabidus</name>
    <dbReference type="NCBI Taxonomy" id="33050"/>
    <lineage>
        <taxon>Bacteria</taxon>
        <taxon>Pseudomonadati</taxon>
        <taxon>Pseudomonadota</taxon>
        <taxon>Alphaproteobacteria</taxon>
        <taxon>Sphingomonadales</taxon>
        <taxon>Sphingomonadaceae</taxon>
        <taxon>Sphingopyxis</taxon>
    </lineage>
</organism>
<evidence type="ECO:0000259" key="6">
    <source>
        <dbReference type="Pfam" id="PF08281"/>
    </source>
</evidence>
<dbReference type="InterPro" id="IPR039425">
    <property type="entry name" value="RNA_pol_sigma-70-like"/>
</dbReference>
<dbReference type="KEGG" id="smag:AN936_02935"/>
<dbReference type="InterPro" id="IPR036388">
    <property type="entry name" value="WH-like_DNA-bd_sf"/>
</dbReference>
<evidence type="ECO:0000313" key="8">
    <source>
        <dbReference type="EMBL" id="ALH79358.1"/>
    </source>
</evidence>
<dbReference type="RefSeq" id="WP_054590071.1">
    <property type="nucleotide sequence ID" value="NZ_CP012700.1"/>
</dbReference>
<keyword evidence="4" id="KW-0804">Transcription</keyword>
<dbReference type="GO" id="GO:0016987">
    <property type="term" value="F:sigma factor activity"/>
    <property type="evidence" value="ECO:0007669"/>
    <property type="project" value="UniProtKB-KW"/>
</dbReference>
<protein>
    <submittedName>
        <fullName evidence="8">RNA polymerase subunit sigma</fullName>
    </submittedName>
</protein>
<feature type="domain" description="RNA polymerase sigma factor 70 region 4 type 2" evidence="6">
    <location>
        <begin position="105"/>
        <end position="156"/>
    </location>
</feature>
<dbReference type="EMBL" id="CP012700">
    <property type="protein sequence ID" value="ALH79358.1"/>
    <property type="molecule type" value="Genomic_DNA"/>
</dbReference>
<dbReference type="InterPro" id="IPR014284">
    <property type="entry name" value="RNA_pol_sigma-70_dom"/>
</dbReference>
<dbReference type="GO" id="GO:0006352">
    <property type="term" value="P:DNA-templated transcription initiation"/>
    <property type="evidence" value="ECO:0007669"/>
    <property type="project" value="InterPro"/>
</dbReference>
<dbReference type="Gene3D" id="1.10.1740.10">
    <property type="match status" value="1"/>
</dbReference>
<dbReference type="PATRIC" id="fig|33050.5.peg.612"/>
<dbReference type="OrthoDB" id="9797134at2"/>
<comment type="similarity">
    <text evidence="1">Belongs to the sigma-70 factor family. ECF subfamily.</text>
</comment>
<reference evidence="8 9" key="1">
    <citation type="journal article" date="2015" name="Genome Announc.">
        <title>Complete Genome Sequence of Polypropylene Glycol- and Polyethylene Glycol-Degrading Sphingopyxis macrogoltabida Strain EY-1.</title>
        <authorList>
            <person name="Ohtsubo Y."/>
            <person name="Nagata Y."/>
            <person name="Numata M."/>
            <person name="Tsuchikane K."/>
            <person name="Hosoyama A."/>
            <person name="Yamazoe A."/>
            <person name="Tsuda M."/>
            <person name="Fujita N."/>
            <person name="Kawai F."/>
        </authorList>
    </citation>
    <scope>NUCLEOTIDE SEQUENCE [LARGE SCALE GENOMIC DNA]</scope>
    <source>
        <strain evidence="8 9">EY-1</strain>
    </source>
</reference>
<evidence type="ECO:0000256" key="3">
    <source>
        <dbReference type="ARBA" id="ARBA00023082"/>
    </source>
</evidence>
<dbReference type="NCBIfam" id="TIGR02937">
    <property type="entry name" value="sigma70-ECF"/>
    <property type="match status" value="1"/>
</dbReference>
<dbReference type="SUPFAM" id="SSF88659">
    <property type="entry name" value="Sigma3 and sigma4 domains of RNA polymerase sigma factors"/>
    <property type="match status" value="1"/>
</dbReference>
<dbReference type="InterPro" id="IPR013249">
    <property type="entry name" value="RNA_pol_sigma70_r4_t2"/>
</dbReference>
<dbReference type="AlphaFoldDB" id="A0A0N9U807"/>
<dbReference type="CDD" id="cd06171">
    <property type="entry name" value="Sigma70_r4"/>
    <property type="match status" value="1"/>
</dbReference>
<evidence type="ECO:0000256" key="4">
    <source>
        <dbReference type="ARBA" id="ARBA00023163"/>
    </source>
</evidence>
<name>A0A0N9U807_SPHMC</name>
<dbReference type="Proteomes" id="UP000058074">
    <property type="component" value="Chromosome"/>
</dbReference>
<dbReference type="InterPro" id="IPR013324">
    <property type="entry name" value="RNA_pol_sigma_r3/r4-like"/>
</dbReference>
<evidence type="ECO:0000313" key="9">
    <source>
        <dbReference type="Proteomes" id="UP000058074"/>
    </source>
</evidence>
<keyword evidence="3" id="KW-0731">Sigma factor</keyword>
<proteinExistence type="inferred from homology"/>
<gene>
    <name evidence="8" type="ORF">AN936_02935</name>
</gene>
<dbReference type="InterPro" id="IPR053866">
    <property type="entry name" value="PhyR_sigma2"/>
</dbReference>
<dbReference type="InterPro" id="IPR013325">
    <property type="entry name" value="RNA_pol_sigma_r2"/>
</dbReference>
<dbReference type="Gene3D" id="1.10.10.10">
    <property type="entry name" value="Winged helix-like DNA-binding domain superfamily/Winged helix DNA-binding domain"/>
    <property type="match status" value="1"/>
</dbReference>
<evidence type="ECO:0000256" key="1">
    <source>
        <dbReference type="ARBA" id="ARBA00010641"/>
    </source>
</evidence>
<dbReference type="Pfam" id="PF08281">
    <property type="entry name" value="Sigma70_r4_2"/>
    <property type="match status" value="1"/>
</dbReference>
<keyword evidence="2" id="KW-0805">Transcription regulation</keyword>
<dbReference type="Pfam" id="PF22029">
    <property type="entry name" value="PhyR_sigma2"/>
    <property type="match status" value="1"/>
</dbReference>
<evidence type="ECO:0000256" key="2">
    <source>
        <dbReference type="ARBA" id="ARBA00023015"/>
    </source>
</evidence>
<evidence type="ECO:0000259" key="7">
    <source>
        <dbReference type="Pfam" id="PF22029"/>
    </source>
</evidence>
<feature type="region of interest" description="Disordered" evidence="5">
    <location>
        <begin position="161"/>
        <end position="180"/>
    </location>
</feature>